<dbReference type="RefSeq" id="WP_178931877.1">
    <property type="nucleotide sequence ID" value="NZ_JACBAZ010000002.1"/>
</dbReference>
<comment type="caution">
    <text evidence="2">The sequence shown here is derived from an EMBL/GenBank/DDBJ whole genome shotgun (WGS) entry which is preliminary data.</text>
</comment>
<dbReference type="EMBL" id="JACBAZ010000002">
    <property type="protein sequence ID" value="NWK55357.1"/>
    <property type="molecule type" value="Genomic_DNA"/>
</dbReference>
<keyword evidence="3" id="KW-1185">Reference proteome</keyword>
<feature type="compositionally biased region" description="Basic and acidic residues" evidence="1">
    <location>
        <begin position="247"/>
        <end position="265"/>
    </location>
</feature>
<accession>A0A851GJT3</accession>
<name>A0A851GJT3_9BACT</name>
<sequence length="347" mass="38473">MELGKQYQSEVQSATETLLNTLKNNPEIWSIRKEATRLLFDNGSYRKAADLIWTAPEIPAIDLDIAFAARVLSRAQPRRAIRLLQHVMEKAVGNPAKLLAIANALMHYGMVMQAARFYGAATACDKELANGDLEHFLLWLDDSHRLWGDWEKDDQQMNELPWVRRDQAKDENYEKSMKGLTTPIKVPGLERSSGEHLQNEYYRQVPIRDADPSAPPAVTVPLDQIDPDDAIIDEERGAAGTSWGEVPQKDNKQPRPMVRPEKSEVDMTLPPAPGDSPASSQSEAPKRPVAPGKPVPLAQSADEDQPAKLATPVQAVTPVADDGEAPKVPKIVAEQADEEPKKPKFLF</sequence>
<reference evidence="2 3" key="1">
    <citation type="submission" date="2020-07" db="EMBL/GenBank/DDBJ databases">
        <title>Roseicoccus Jingziensis gen. nov., sp. nov., isolated from coastal seawater.</title>
        <authorList>
            <person name="Feng X."/>
        </authorList>
    </citation>
    <scope>NUCLEOTIDE SEQUENCE [LARGE SCALE GENOMIC DNA]</scope>
    <source>
        <strain evidence="2 3">N1E253</strain>
    </source>
</reference>
<organism evidence="2 3">
    <name type="scientific">Oceaniferula marina</name>
    <dbReference type="NCBI Taxonomy" id="2748318"/>
    <lineage>
        <taxon>Bacteria</taxon>
        <taxon>Pseudomonadati</taxon>
        <taxon>Verrucomicrobiota</taxon>
        <taxon>Verrucomicrobiia</taxon>
        <taxon>Verrucomicrobiales</taxon>
        <taxon>Verrucomicrobiaceae</taxon>
        <taxon>Oceaniferula</taxon>
    </lineage>
</organism>
<feature type="compositionally biased region" description="Basic and acidic residues" evidence="1">
    <location>
        <begin position="338"/>
        <end position="347"/>
    </location>
</feature>
<protein>
    <submittedName>
        <fullName evidence="2">Uncharacterized protein</fullName>
    </submittedName>
</protein>
<feature type="region of interest" description="Disordered" evidence="1">
    <location>
        <begin position="237"/>
        <end position="347"/>
    </location>
</feature>
<dbReference type="AlphaFoldDB" id="A0A851GJT3"/>
<evidence type="ECO:0000313" key="3">
    <source>
        <dbReference type="Proteomes" id="UP000557872"/>
    </source>
</evidence>
<gene>
    <name evidence="2" type="ORF">HW115_07025</name>
</gene>
<dbReference type="Proteomes" id="UP000557872">
    <property type="component" value="Unassembled WGS sequence"/>
</dbReference>
<evidence type="ECO:0000313" key="2">
    <source>
        <dbReference type="EMBL" id="NWK55357.1"/>
    </source>
</evidence>
<evidence type="ECO:0000256" key="1">
    <source>
        <dbReference type="SAM" id="MobiDB-lite"/>
    </source>
</evidence>
<proteinExistence type="predicted"/>